<dbReference type="Gene3D" id="1.10.10.10">
    <property type="entry name" value="Winged helix-like DNA-binding domain superfamily/Winged helix DNA-binding domain"/>
    <property type="match status" value="1"/>
</dbReference>
<dbReference type="WBParaSite" id="PEQ_0000168801-mRNA-1">
    <property type="protein sequence ID" value="PEQ_0000168801-mRNA-1"/>
    <property type="gene ID" value="PEQ_0000168801"/>
</dbReference>
<protein>
    <submittedName>
        <fullName evidence="2">Uncharacterized protein</fullName>
    </submittedName>
</protein>
<dbReference type="AlphaFoldDB" id="A0A914R5Z7"/>
<reference evidence="2" key="1">
    <citation type="submission" date="2022-11" db="UniProtKB">
        <authorList>
            <consortium name="WormBaseParasite"/>
        </authorList>
    </citation>
    <scope>IDENTIFICATION</scope>
</reference>
<organism evidence="1 2">
    <name type="scientific">Parascaris equorum</name>
    <name type="common">Equine roundworm</name>
    <dbReference type="NCBI Taxonomy" id="6256"/>
    <lineage>
        <taxon>Eukaryota</taxon>
        <taxon>Metazoa</taxon>
        <taxon>Ecdysozoa</taxon>
        <taxon>Nematoda</taxon>
        <taxon>Chromadorea</taxon>
        <taxon>Rhabditida</taxon>
        <taxon>Spirurina</taxon>
        <taxon>Ascaridomorpha</taxon>
        <taxon>Ascaridoidea</taxon>
        <taxon>Ascarididae</taxon>
        <taxon>Parascaris</taxon>
    </lineage>
</organism>
<evidence type="ECO:0000313" key="2">
    <source>
        <dbReference type="WBParaSite" id="PEQ_0000168801-mRNA-1"/>
    </source>
</evidence>
<name>A0A914R5Z7_PAREQ</name>
<sequence>MENLKLVSRECFLSFSRIYHRLYLDGDVITVVQFLPRADQERSSEVAEKHNYKRKLICLIAICSFKYHNLDSLNWSLLDTQLQYRNVPRLFKDDMKCFATRASVRDWCGCRETNLSKDNVDAVLNAWHEACVPLYSQEYNCRFPSEMFLSIEFVNWLVANVAELASKQAAIDYGNELVKADRIRILQSADKENDEVDSSVKDDLPREECKGMGTMSAHDFAIAASFGDIDN</sequence>
<evidence type="ECO:0000313" key="1">
    <source>
        <dbReference type="Proteomes" id="UP000887564"/>
    </source>
</evidence>
<dbReference type="Proteomes" id="UP000887564">
    <property type="component" value="Unplaced"/>
</dbReference>
<dbReference type="InterPro" id="IPR036388">
    <property type="entry name" value="WH-like_DNA-bd_sf"/>
</dbReference>
<keyword evidence="1" id="KW-1185">Reference proteome</keyword>
<accession>A0A914R5Z7</accession>
<proteinExistence type="predicted"/>